<feature type="transmembrane region" description="Helical" evidence="1">
    <location>
        <begin position="12"/>
        <end position="29"/>
    </location>
</feature>
<keyword evidence="3" id="KW-1185">Reference proteome</keyword>
<dbReference type="Proteomes" id="UP001321450">
    <property type="component" value="Chromosome"/>
</dbReference>
<evidence type="ECO:0000313" key="2">
    <source>
        <dbReference type="EMBL" id="BCX88596.1"/>
    </source>
</evidence>
<feature type="transmembrane region" description="Helical" evidence="1">
    <location>
        <begin position="35"/>
        <end position="53"/>
    </location>
</feature>
<accession>A0AAU9CGX8</accession>
<keyword evidence="1" id="KW-0812">Transmembrane</keyword>
<protein>
    <recommendedName>
        <fullName evidence="4">Holin</fullName>
    </recommendedName>
</protein>
<sequence length="135" mass="15328">MNLTHLTTVQKALWSILIAQIVLIVFFGAFKFEKITLFLYTGAWIGIGVAWYVLRDSEAWTRIKVIASVFGIQIIAFVFLELAHMNDLLLEEIGFLSIGVWTGILLGTLLETIDRLEKRLLSCEHREKAMEEGGE</sequence>
<proteinExistence type="predicted"/>
<evidence type="ECO:0000256" key="1">
    <source>
        <dbReference type="SAM" id="Phobius"/>
    </source>
</evidence>
<evidence type="ECO:0000313" key="3">
    <source>
        <dbReference type="Proteomes" id="UP001321450"/>
    </source>
</evidence>
<keyword evidence="1" id="KW-1133">Transmembrane helix</keyword>
<dbReference type="EMBL" id="AP024718">
    <property type="protein sequence ID" value="BCX88596.1"/>
    <property type="molecule type" value="Genomic_DNA"/>
</dbReference>
<reference evidence="3" key="1">
    <citation type="journal article" date="2024" name="Int. J. Syst. Evol. Microbiol.">
        <title>Methylomarinovum tepidoasis sp. nov., a moderately thermophilic methanotroph of the family Methylothermaceae isolated from a deep-sea hydrothermal field.</title>
        <authorList>
            <person name="Hirayama H."/>
            <person name="Takaki Y."/>
            <person name="Abe M."/>
            <person name="Miyazaki M."/>
            <person name="Uematsu K."/>
            <person name="Matsui Y."/>
            <person name="Takai K."/>
        </authorList>
    </citation>
    <scope>NUCLEOTIDE SEQUENCE [LARGE SCALE GENOMIC DNA]</scope>
    <source>
        <strain evidence="3">IN45</strain>
    </source>
</reference>
<dbReference type="AlphaFoldDB" id="A0AAU9CGX8"/>
<evidence type="ECO:0008006" key="4">
    <source>
        <dbReference type="Google" id="ProtNLM"/>
    </source>
</evidence>
<dbReference type="RefSeq" id="WP_286293782.1">
    <property type="nucleotide sequence ID" value="NZ_AP024718.1"/>
</dbReference>
<feature type="transmembrane region" description="Helical" evidence="1">
    <location>
        <begin position="89"/>
        <end position="110"/>
    </location>
</feature>
<gene>
    <name evidence="2" type="ORF">MIN45_P0965</name>
</gene>
<organism evidence="2 3">
    <name type="scientific">Methylomarinovum tepidoasis</name>
    <dbReference type="NCBI Taxonomy" id="2840183"/>
    <lineage>
        <taxon>Bacteria</taxon>
        <taxon>Pseudomonadati</taxon>
        <taxon>Pseudomonadota</taxon>
        <taxon>Gammaproteobacteria</taxon>
        <taxon>Methylococcales</taxon>
        <taxon>Methylothermaceae</taxon>
        <taxon>Methylomarinovum</taxon>
    </lineage>
</organism>
<name>A0AAU9CGX8_9GAMM</name>
<keyword evidence="1" id="KW-0472">Membrane</keyword>
<feature type="transmembrane region" description="Helical" evidence="1">
    <location>
        <begin position="65"/>
        <end position="83"/>
    </location>
</feature>
<dbReference type="KEGG" id="meiy:MIN45_P0965"/>